<protein>
    <submittedName>
        <fullName evidence="3">Uncharacterized protein</fullName>
    </submittedName>
</protein>
<evidence type="ECO:0000256" key="2">
    <source>
        <dbReference type="SAM" id="Phobius"/>
    </source>
</evidence>
<feature type="region of interest" description="Disordered" evidence="1">
    <location>
        <begin position="348"/>
        <end position="389"/>
    </location>
</feature>
<keyword evidence="4" id="KW-1185">Reference proteome</keyword>
<organism evidence="3 4">
    <name type="scientific">Tetraparma gracilis</name>
    <dbReference type="NCBI Taxonomy" id="2962635"/>
    <lineage>
        <taxon>Eukaryota</taxon>
        <taxon>Sar</taxon>
        <taxon>Stramenopiles</taxon>
        <taxon>Ochrophyta</taxon>
        <taxon>Bolidophyceae</taxon>
        <taxon>Parmales</taxon>
        <taxon>Triparmaceae</taxon>
        <taxon>Tetraparma</taxon>
    </lineage>
</organism>
<feature type="compositionally biased region" description="Pro residues" evidence="1">
    <location>
        <begin position="371"/>
        <end position="386"/>
    </location>
</feature>
<evidence type="ECO:0000313" key="3">
    <source>
        <dbReference type="EMBL" id="GMI27188.1"/>
    </source>
</evidence>
<feature type="region of interest" description="Disordered" evidence="1">
    <location>
        <begin position="235"/>
        <end position="261"/>
    </location>
</feature>
<gene>
    <name evidence="3" type="ORF">TeGR_g2621</name>
</gene>
<reference evidence="3 4" key="1">
    <citation type="journal article" date="2023" name="Commun. Biol.">
        <title>Genome analysis of Parmales, the sister group of diatoms, reveals the evolutionary specialization of diatoms from phago-mixotrophs to photoautotrophs.</title>
        <authorList>
            <person name="Ban H."/>
            <person name="Sato S."/>
            <person name="Yoshikawa S."/>
            <person name="Yamada K."/>
            <person name="Nakamura Y."/>
            <person name="Ichinomiya M."/>
            <person name="Sato N."/>
            <person name="Blanc-Mathieu R."/>
            <person name="Endo H."/>
            <person name="Kuwata A."/>
            <person name="Ogata H."/>
        </authorList>
    </citation>
    <scope>NUCLEOTIDE SEQUENCE [LARGE SCALE GENOMIC DNA]</scope>
</reference>
<dbReference type="Proteomes" id="UP001165060">
    <property type="component" value="Unassembled WGS sequence"/>
</dbReference>
<evidence type="ECO:0000313" key="4">
    <source>
        <dbReference type="Proteomes" id="UP001165060"/>
    </source>
</evidence>
<keyword evidence="2" id="KW-0812">Transmembrane</keyword>
<keyword evidence="2" id="KW-0472">Membrane</keyword>
<accession>A0ABQ6MIK1</accession>
<feature type="transmembrane region" description="Helical" evidence="2">
    <location>
        <begin position="548"/>
        <end position="566"/>
    </location>
</feature>
<feature type="compositionally biased region" description="Basic and acidic residues" evidence="1">
    <location>
        <begin position="235"/>
        <end position="249"/>
    </location>
</feature>
<proteinExistence type="predicted"/>
<dbReference type="EMBL" id="BRYB01000298">
    <property type="protein sequence ID" value="GMI27188.1"/>
    <property type="molecule type" value="Genomic_DNA"/>
</dbReference>
<sequence>MTSSDRVFSFAVTTILPYLSGPSPSTHSDWPAVFALSVCSPDLARCVRTDLLWRDMYRAFSARADEGGGYDDVSDGQDLLRQTWNSEPGPLPPFQFGPLRAIHRNSLGLRDHRVWFDAVGMLLSKGCQVCGGLAKGASPFALKRLCKPCSKGSVDALCCAPSKACDFFLLTKKEIKDAGIVGADIAVQPKEGEAKMVGMASELLHCRELERAALKKHGSVAGIVAAGEARRRAARERWDKSQLNEDPAKRQKKRSKAESVTTFQGDLSKLGTWDLGMGSVYATLPCGFVVGADEAPQATPQRRAAPGAPKPPFVWLRPGFSRRAPHVNLPANVLERALRVRDLGDAARASVLPPTPPPPVRASPWDAAPSAPAPPPPSPHPAPAPPAATFVKSDYGAKVPVFARGDKPALPVANAPIPASLHAGASPAALALLAEVVPGSLFRGSAEETEASTSIFAQFLNFPDLQIKRFSALFGIGDVSFAVEWKHWAGDASWWFLEIQATTPACPDLPLNILDLNGGEMSGNFDPPARHVARLRAALRTSLAWDELLALLIFVALGPGGAGFAGRGAYKTMIREAQVGDCDAKRALAMLARDRDVIGGDVIEIDDDGSSSDNDGLYKFL</sequence>
<evidence type="ECO:0000256" key="1">
    <source>
        <dbReference type="SAM" id="MobiDB-lite"/>
    </source>
</evidence>
<name>A0ABQ6MIK1_9STRA</name>
<comment type="caution">
    <text evidence="3">The sequence shown here is derived from an EMBL/GenBank/DDBJ whole genome shotgun (WGS) entry which is preliminary data.</text>
</comment>
<keyword evidence="2" id="KW-1133">Transmembrane helix</keyword>